<comment type="pathway">
    <text evidence="2 9">Amino-acid biosynthesis; L-histidine biosynthesis; L-histidine from 5-phospho-alpha-D-ribose 1-diphosphate: step 7/9.</text>
</comment>
<dbReference type="GO" id="GO:0030170">
    <property type="term" value="F:pyridoxal phosphate binding"/>
    <property type="evidence" value="ECO:0007669"/>
    <property type="project" value="InterPro"/>
</dbReference>
<keyword evidence="6 9" id="KW-0808">Transferase</keyword>
<dbReference type="Gene3D" id="3.40.640.10">
    <property type="entry name" value="Type I PLP-dependent aspartate aminotransferase-like (Major domain)"/>
    <property type="match status" value="1"/>
</dbReference>
<dbReference type="AlphaFoldDB" id="A0A2W5QKX9"/>
<evidence type="ECO:0000256" key="9">
    <source>
        <dbReference type="HAMAP-Rule" id="MF_01023"/>
    </source>
</evidence>
<dbReference type="UniPathway" id="UPA00031">
    <property type="reaction ID" value="UER00012"/>
</dbReference>
<reference evidence="11 12" key="1">
    <citation type="submission" date="2017-08" db="EMBL/GenBank/DDBJ databases">
        <title>Infants hospitalized years apart are colonized by the same room-sourced microbial strains.</title>
        <authorList>
            <person name="Brooks B."/>
            <person name="Olm M.R."/>
            <person name="Firek B.A."/>
            <person name="Baker R."/>
            <person name="Thomas B.C."/>
            <person name="Morowitz M.J."/>
            <person name="Banfield J.F."/>
        </authorList>
    </citation>
    <scope>NUCLEOTIDE SEQUENCE [LARGE SCALE GENOMIC DNA]</scope>
    <source>
        <strain evidence="11">S2_005_003_R2_41</strain>
    </source>
</reference>
<feature type="domain" description="Aminotransferase class I/classII large" evidence="10">
    <location>
        <begin position="29"/>
        <end position="355"/>
    </location>
</feature>
<dbReference type="PANTHER" id="PTHR43643:SF3">
    <property type="entry name" value="HISTIDINOL-PHOSPHATE AMINOTRANSFERASE"/>
    <property type="match status" value="1"/>
</dbReference>
<dbReference type="InterPro" id="IPR015422">
    <property type="entry name" value="PyrdxlP-dep_Trfase_small"/>
</dbReference>
<evidence type="ECO:0000256" key="5">
    <source>
        <dbReference type="ARBA" id="ARBA00022576"/>
    </source>
</evidence>
<evidence type="ECO:0000256" key="4">
    <source>
        <dbReference type="ARBA" id="ARBA00011738"/>
    </source>
</evidence>
<accession>A0A2W5QKX9</accession>
<sequence length="360" mass="39064">MTPTPSFWSPRIAALEPYVPGEQPRIPGLVKLNTNENPYPPSPRALQAIARAAQEGLERYPDPASTALREAIARRHGLQPGEVFVGNGSDEVLAHAFFAFFQQPGQPLLFPDVTYSFYKVYAQLYGIEAALMPVDEGLGIDVDALAARAAQGCAGIVVANPNAPTGIGLPLAAIERLLAAAPQRVVLVDEAYVDFGGESAVPLIARHPNLLVVHTLSKSRSLAGLRVGYAMGQAPLVEALDRVKNSFNSYPLDRLAEAGAIGALEDEAYFERTRHDVIDTREGLVLQLEDLGFEVLPSQANFVFARHAQRDAGELAAALRARAVLVRHFRQPRIDAWLRISIGTRDQCGLLVQRLQEVLA</sequence>
<evidence type="ECO:0000256" key="7">
    <source>
        <dbReference type="ARBA" id="ARBA00022898"/>
    </source>
</evidence>
<organism evidence="11 12">
    <name type="scientific">Variovorax paradoxus</name>
    <dbReference type="NCBI Taxonomy" id="34073"/>
    <lineage>
        <taxon>Bacteria</taxon>
        <taxon>Pseudomonadati</taxon>
        <taxon>Pseudomonadota</taxon>
        <taxon>Betaproteobacteria</taxon>
        <taxon>Burkholderiales</taxon>
        <taxon>Comamonadaceae</taxon>
        <taxon>Variovorax</taxon>
    </lineage>
</organism>
<evidence type="ECO:0000256" key="2">
    <source>
        <dbReference type="ARBA" id="ARBA00005011"/>
    </source>
</evidence>
<dbReference type="InterPro" id="IPR015421">
    <property type="entry name" value="PyrdxlP-dep_Trfase_major"/>
</dbReference>
<comment type="cofactor">
    <cofactor evidence="1 9">
        <name>pyridoxal 5'-phosphate</name>
        <dbReference type="ChEBI" id="CHEBI:597326"/>
    </cofactor>
</comment>
<evidence type="ECO:0000259" key="10">
    <source>
        <dbReference type="Pfam" id="PF00155"/>
    </source>
</evidence>
<dbReference type="InterPro" id="IPR004839">
    <property type="entry name" value="Aminotransferase_I/II_large"/>
</dbReference>
<evidence type="ECO:0000256" key="6">
    <source>
        <dbReference type="ARBA" id="ARBA00022679"/>
    </source>
</evidence>
<evidence type="ECO:0000256" key="8">
    <source>
        <dbReference type="ARBA" id="ARBA00047481"/>
    </source>
</evidence>
<dbReference type="GO" id="GO:0000105">
    <property type="term" value="P:L-histidine biosynthetic process"/>
    <property type="evidence" value="ECO:0007669"/>
    <property type="project" value="UniProtKB-UniRule"/>
</dbReference>
<comment type="catalytic activity">
    <reaction evidence="8 9">
        <text>L-histidinol phosphate + 2-oxoglutarate = 3-(imidazol-4-yl)-2-oxopropyl phosphate + L-glutamate</text>
        <dbReference type="Rhea" id="RHEA:23744"/>
        <dbReference type="ChEBI" id="CHEBI:16810"/>
        <dbReference type="ChEBI" id="CHEBI:29985"/>
        <dbReference type="ChEBI" id="CHEBI:57766"/>
        <dbReference type="ChEBI" id="CHEBI:57980"/>
        <dbReference type="EC" id="2.6.1.9"/>
    </reaction>
</comment>
<dbReference type="GO" id="GO:0004400">
    <property type="term" value="F:histidinol-phosphate transaminase activity"/>
    <property type="evidence" value="ECO:0007669"/>
    <property type="project" value="UniProtKB-UniRule"/>
</dbReference>
<dbReference type="Proteomes" id="UP000249135">
    <property type="component" value="Unassembled WGS sequence"/>
</dbReference>
<keyword evidence="9" id="KW-0368">Histidine biosynthesis</keyword>
<proteinExistence type="inferred from homology"/>
<keyword evidence="5 9" id="KW-0032">Aminotransferase</keyword>
<dbReference type="Pfam" id="PF00155">
    <property type="entry name" value="Aminotran_1_2"/>
    <property type="match status" value="1"/>
</dbReference>
<dbReference type="EC" id="2.6.1.9" evidence="9"/>
<dbReference type="NCBIfam" id="TIGR01141">
    <property type="entry name" value="hisC"/>
    <property type="match status" value="1"/>
</dbReference>
<evidence type="ECO:0000313" key="11">
    <source>
        <dbReference type="EMBL" id="PZQ75525.1"/>
    </source>
</evidence>
<evidence type="ECO:0000256" key="3">
    <source>
        <dbReference type="ARBA" id="ARBA00007970"/>
    </source>
</evidence>
<comment type="similarity">
    <text evidence="3 9">Belongs to the class-II pyridoxal-phosphate-dependent aminotransferase family. Histidinol-phosphate aminotransferase subfamily.</text>
</comment>
<evidence type="ECO:0000256" key="1">
    <source>
        <dbReference type="ARBA" id="ARBA00001933"/>
    </source>
</evidence>
<gene>
    <name evidence="9" type="primary">hisC</name>
    <name evidence="11" type="ORF">DI563_09375</name>
</gene>
<dbReference type="PANTHER" id="PTHR43643">
    <property type="entry name" value="HISTIDINOL-PHOSPHATE AMINOTRANSFERASE 2"/>
    <property type="match status" value="1"/>
</dbReference>
<dbReference type="EMBL" id="QFPP01000084">
    <property type="protein sequence ID" value="PZQ75525.1"/>
    <property type="molecule type" value="Genomic_DNA"/>
</dbReference>
<name>A0A2W5QKX9_VARPD</name>
<protein>
    <recommendedName>
        <fullName evidence="9">Histidinol-phosphate aminotransferase</fullName>
        <ecNumber evidence="9">2.6.1.9</ecNumber>
    </recommendedName>
    <alternativeName>
        <fullName evidence="9">Imidazole acetol-phosphate transaminase</fullName>
    </alternativeName>
</protein>
<dbReference type="InterPro" id="IPR015424">
    <property type="entry name" value="PyrdxlP-dep_Trfase"/>
</dbReference>
<keyword evidence="7 9" id="KW-0663">Pyridoxal phosphate</keyword>
<keyword evidence="9" id="KW-0028">Amino-acid biosynthesis</keyword>
<dbReference type="HAMAP" id="MF_01023">
    <property type="entry name" value="HisC_aminotrans_2"/>
    <property type="match status" value="1"/>
</dbReference>
<dbReference type="InterPro" id="IPR050106">
    <property type="entry name" value="HistidinolP_aminotransfase"/>
</dbReference>
<evidence type="ECO:0000313" key="12">
    <source>
        <dbReference type="Proteomes" id="UP000249135"/>
    </source>
</evidence>
<dbReference type="SUPFAM" id="SSF53383">
    <property type="entry name" value="PLP-dependent transferases"/>
    <property type="match status" value="1"/>
</dbReference>
<dbReference type="Gene3D" id="3.90.1150.10">
    <property type="entry name" value="Aspartate Aminotransferase, domain 1"/>
    <property type="match status" value="1"/>
</dbReference>
<dbReference type="InterPro" id="IPR001917">
    <property type="entry name" value="Aminotrans_II_pyridoxalP_BS"/>
</dbReference>
<dbReference type="InterPro" id="IPR005861">
    <property type="entry name" value="HisP_aminotrans"/>
</dbReference>
<comment type="subunit">
    <text evidence="4 9">Homodimer.</text>
</comment>
<comment type="caution">
    <text evidence="11">The sequence shown here is derived from an EMBL/GenBank/DDBJ whole genome shotgun (WGS) entry which is preliminary data.</text>
</comment>
<feature type="modified residue" description="N6-(pyridoxal phosphate)lysine" evidence="9">
    <location>
        <position position="218"/>
    </location>
</feature>
<dbReference type="PROSITE" id="PS00599">
    <property type="entry name" value="AA_TRANSFER_CLASS_2"/>
    <property type="match status" value="1"/>
</dbReference>
<dbReference type="CDD" id="cd00609">
    <property type="entry name" value="AAT_like"/>
    <property type="match status" value="1"/>
</dbReference>